<keyword evidence="1" id="KW-0812">Transmembrane</keyword>
<protein>
    <submittedName>
        <fullName evidence="2">Membrane protein</fullName>
    </submittedName>
</protein>
<evidence type="ECO:0000313" key="3">
    <source>
        <dbReference type="EMBL" id="MBC1484650.1"/>
    </source>
</evidence>
<dbReference type="EMBL" id="JYOM01000011">
    <property type="protein sequence ID" value="KKD46389.1"/>
    <property type="molecule type" value="Genomic_DNA"/>
</dbReference>
<comment type="caution">
    <text evidence="3">The sequence shown here is derived from an EMBL/GenBank/DDBJ whole genome shotgun (WGS) entry which is preliminary data.</text>
</comment>
<organism evidence="3 5">
    <name type="scientific">Listeria seeligeri</name>
    <dbReference type="NCBI Taxonomy" id="1640"/>
    <lineage>
        <taxon>Bacteria</taxon>
        <taxon>Bacillati</taxon>
        <taxon>Bacillota</taxon>
        <taxon>Bacilli</taxon>
        <taxon>Bacillales</taxon>
        <taxon>Listeriaceae</taxon>
        <taxon>Listeria</taxon>
    </lineage>
</organism>
<reference evidence="3 5" key="2">
    <citation type="submission" date="2020-03" db="EMBL/GenBank/DDBJ databases">
        <title>Soil Listeria distribution.</title>
        <authorList>
            <person name="Liao J."/>
            <person name="Wiedmann M."/>
        </authorList>
    </citation>
    <scope>NUCLEOTIDE SEQUENCE [LARGE SCALE GENOMIC DNA]</scope>
    <source>
        <strain evidence="3 5">FSL L7-1560</strain>
    </source>
</reference>
<dbReference type="EMBL" id="JAARRG010000001">
    <property type="protein sequence ID" value="MBC1484650.1"/>
    <property type="molecule type" value="Genomic_DNA"/>
</dbReference>
<dbReference type="Proteomes" id="UP000523362">
    <property type="component" value="Unassembled WGS sequence"/>
</dbReference>
<keyword evidence="4" id="KW-1185">Reference proteome</keyword>
<sequence>MNKYRLASIIFFGIAVVCLFFPWVSSGYDSEAFDLVYKPAYQMVWMQPIIIVGYLGFLCTVFIPKFQKGPNKIVPLIGLLILVLGLLNLAFRQLIGYGWWTFSVLVSFVTEFVEPAFLVVIVASIASFIMYAIYLKTMYEEK</sequence>
<name>A0A7X0WZ77_LISSE</name>
<feature type="transmembrane region" description="Helical" evidence="1">
    <location>
        <begin position="44"/>
        <end position="64"/>
    </location>
</feature>
<feature type="transmembrane region" description="Helical" evidence="1">
    <location>
        <begin position="76"/>
        <end position="95"/>
    </location>
</feature>
<evidence type="ECO:0000313" key="5">
    <source>
        <dbReference type="Proteomes" id="UP000523362"/>
    </source>
</evidence>
<dbReference type="AlphaFoldDB" id="A0A7X0WZ77"/>
<reference evidence="2 4" key="1">
    <citation type="submission" date="2015-02" db="EMBL/GenBank/DDBJ databases">
        <title>Sequencing of Listeria spp. dairy environmental strains.</title>
        <authorList>
            <person name="Muhterem-Uyar M."/>
            <person name="Wagner M."/>
            <person name="Schmitz-Esser S."/>
            <person name="Stessl B."/>
        </authorList>
    </citation>
    <scope>NUCLEOTIDE SEQUENCE [LARGE SCALE GENOMIC DNA]</scope>
    <source>
        <strain evidence="2 4">7KSM</strain>
    </source>
</reference>
<keyword evidence="1" id="KW-1133">Transmembrane helix</keyword>
<proteinExistence type="predicted"/>
<gene>
    <name evidence="3" type="ORF">HB897_00220</name>
    <name evidence="2" type="ORF">UQ68_06105</name>
</gene>
<dbReference type="Proteomes" id="UP000033536">
    <property type="component" value="Unassembled WGS sequence"/>
</dbReference>
<evidence type="ECO:0000313" key="2">
    <source>
        <dbReference type="EMBL" id="KKD46389.1"/>
    </source>
</evidence>
<accession>A0A7X0WZ77</accession>
<evidence type="ECO:0000256" key="1">
    <source>
        <dbReference type="SAM" id="Phobius"/>
    </source>
</evidence>
<evidence type="ECO:0000313" key="4">
    <source>
        <dbReference type="Proteomes" id="UP000033536"/>
    </source>
</evidence>
<keyword evidence="1" id="KW-0472">Membrane</keyword>
<feature type="transmembrane region" description="Helical" evidence="1">
    <location>
        <begin position="115"/>
        <end position="135"/>
    </location>
</feature>
<feature type="transmembrane region" description="Helical" evidence="1">
    <location>
        <begin position="7"/>
        <end position="24"/>
    </location>
</feature>
<dbReference type="RefSeq" id="WP_003748109.1">
    <property type="nucleotide sequence ID" value="NZ_CP034772.1"/>
</dbReference>